<sequence length="466" mass="52557">MKHIYESFERIAAVSGNAKHDLLVEELMNEDTLWAMKRALDPMRTYGVGKKTLKDTIKKLSGHGTKHASVQEAELLLERLQDRSLTGSAAKSELASFFTTYSEESWHVLTRIITKDPRAGMSGKSVNKALGRDEIVIFEVNLAHPYTVKRVKKWPVKVELKHDGVRTVCIADLGAKTATFLSRTGKEFHAFRTLSSDVISFLTAGLGVTNGVVVLDGEVITGDFLKTVSEVRRKGFDAKDAEYHIFEFMTEREFIAGCALPEERRRGRLESLYRRAAAVLGEEGMDSLAVKLIEQEIAHNDKEVRAKFKEKFEQGFEGIIVKQTHTLYERSRNAGYLKLKDEVETAGEVDLKIIDVYEGEGKYEGMAGGVVVDFNGVPVRIGGGFTDQQRAEIWADFKGVSVTYSITAWDEEQDEMTTVMKTVKPSQHKIIGRLVEVKYHEITEYGSMRHPRFHRFRDILNKGEIV</sequence>
<keyword evidence="2 8" id="KW-0436">Ligase</keyword>
<keyword evidence="3" id="KW-0235">DNA replication</keyword>
<geneLocation type="plasmid" evidence="8">
    <name>p717068-IMP</name>
</geneLocation>
<dbReference type="Gene3D" id="3.30.470.30">
    <property type="entry name" value="DNA ligase/mRNA capping enzyme"/>
    <property type="match status" value="1"/>
</dbReference>
<evidence type="ECO:0000256" key="1">
    <source>
        <dbReference type="ARBA" id="ARBA00001968"/>
    </source>
</evidence>
<evidence type="ECO:0000256" key="4">
    <source>
        <dbReference type="ARBA" id="ARBA00022763"/>
    </source>
</evidence>
<proteinExistence type="predicted"/>
<dbReference type="InterPro" id="IPR012310">
    <property type="entry name" value="DNA_ligase_ATP-dep_cent"/>
</dbReference>
<dbReference type="CDD" id="cd08041">
    <property type="entry name" value="OBF_kDNA_ligase_like"/>
    <property type="match status" value="1"/>
</dbReference>
<dbReference type="GO" id="GO:0006281">
    <property type="term" value="P:DNA repair"/>
    <property type="evidence" value="ECO:0007669"/>
    <property type="project" value="UniProtKB-KW"/>
</dbReference>
<dbReference type="GO" id="GO:0006260">
    <property type="term" value="P:DNA replication"/>
    <property type="evidence" value="ECO:0007669"/>
    <property type="project" value="UniProtKB-KW"/>
</dbReference>
<dbReference type="GO" id="GO:0006310">
    <property type="term" value="P:DNA recombination"/>
    <property type="evidence" value="ECO:0007669"/>
    <property type="project" value="InterPro"/>
</dbReference>
<evidence type="ECO:0000256" key="3">
    <source>
        <dbReference type="ARBA" id="ARBA00022705"/>
    </source>
</evidence>
<dbReference type="PROSITE" id="PS00333">
    <property type="entry name" value="DNA_LIGASE_A2"/>
    <property type="match status" value="1"/>
</dbReference>
<evidence type="ECO:0000259" key="7">
    <source>
        <dbReference type="PROSITE" id="PS50160"/>
    </source>
</evidence>
<dbReference type="PROSITE" id="PS50160">
    <property type="entry name" value="DNA_LIGASE_A3"/>
    <property type="match status" value="1"/>
</dbReference>
<dbReference type="Pfam" id="PF01068">
    <property type="entry name" value="DNA_ligase_A_M"/>
    <property type="match status" value="1"/>
</dbReference>
<dbReference type="PANTHER" id="PTHR47810:SF1">
    <property type="entry name" value="DNA LIGASE B"/>
    <property type="match status" value="1"/>
</dbReference>
<organism evidence="8">
    <name type="scientific">Aeromonas caviae</name>
    <name type="common">Aeromonas punctata</name>
    <dbReference type="NCBI Taxonomy" id="648"/>
    <lineage>
        <taxon>Bacteria</taxon>
        <taxon>Pseudomonadati</taxon>
        <taxon>Pseudomonadota</taxon>
        <taxon>Gammaproteobacteria</taxon>
        <taxon>Aeromonadales</taxon>
        <taxon>Aeromonadaceae</taxon>
        <taxon>Aeromonas</taxon>
    </lineage>
</organism>
<reference evidence="8" key="1">
    <citation type="submission" date="2019-10" db="EMBL/GenBank/DDBJ databases">
        <authorList>
            <person name="Zhou D."/>
            <person name="Cheng Q."/>
        </authorList>
    </citation>
    <scope>NUCLEOTIDE SEQUENCE</scope>
    <source>
        <strain evidence="8">1507-17068</strain>
        <plasmid evidence="8">p717068-IMP</plasmid>
    </source>
</reference>
<comment type="cofactor">
    <cofactor evidence="1">
        <name>a divalent metal cation</name>
        <dbReference type="ChEBI" id="CHEBI:60240"/>
    </cofactor>
</comment>
<dbReference type="Gene3D" id="2.40.50.140">
    <property type="entry name" value="Nucleic acid-binding proteins"/>
    <property type="match status" value="1"/>
</dbReference>
<dbReference type="InterPro" id="IPR016059">
    <property type="entry name" value="DNA_ligase_ATP-dep_CS"/>
</dbReference>
<evidence type="ECO:0000256" key="2">
    <source>
        <dbReference type="ARBA" id="ARBA00022598"/>
    </source>
</evidence>
<keyword evidence="8" id="KW-0614">Plasmid</keyword>
<dbReference type="InterPro" id="IPR050326">
    <property type="entry name" value="NAD_dep_DNA_ligaseB"/>
</dbReference>
<comment type="catalytic activity">
    <reaction evidence="6">
        <text>ATP + (deoxyribonucleotide)n-3'-hydroxyl + 5'-phospho-(deoxyribonucleotide)m = (deoxyribonucleotide)n+m + AMP + diphosphate.</text>
        <dbReference type="EC" id="6.5.1.1"/>
    </reaction>
</comment>
<evidence type="ECO:0000256" key="6">
    <source>
        <dbReference type="ARBA" id="ARBA00034003"/>
    </source>
</evidence>
<dbReference type="SUPFAM" id="SSF50249">
    <property type="entry name" value="Nucleic acid-binding proteins"/>
    <property type="match status" value="1"/>
</dbReference>
<dbReference type="InterPro" id="IPR012340">
    <property type="entry name" value="NA-bd_OB-fold"/>
</dbReference>
<evidence type="ECO:0000256" key="5">
    <source>
        <dbReference type="ARBA" id="ARBA00023204"/>
    </source>
</evidence>
<accession>A0A6M4NPN6</accession>
<evidence type="ECO:0000313" key="8">
    <source>
        <dbReference type="EMBL" id="QJR99796.1"/>
    </source>
</evidence>
<dbReference type="RefSeq" id="WP_181715919.1">
    <property type="nucleotide sequence ID" value="NZ_CP091177.1"/>
</dbReference>
<keyword evidence="4" id="KW-0227">DNA damage</keyword>
<dbReference type="EMBL" id="MN629346">
    <property type="protein sequence ID" value="QJR99796.1"/>
    <property type="molecule type" value="Genomic_DNA"/>
</dbReference>
<dbReference type="Pfam" id="PF14743">
    <property type="entry name" value="DNA_ligase_OB_2"/>
    <property type="match status" value="1"/>
</dbReference>
<keyword evidence="5" id="KW-0234">DNA repair</keyword>
<dbReference type="AlphaFoldDB" id="A0A6M4NPN6"/>
<dbReference type="InterPro" id="IPR029319">
    <property type="entry name" value="DNA_ligase_OB"/>
</dbReference>
<dbReference type="SUPFAM" id="SSF56091">
    <property type="entry name" value="DNA ligase/mRNA capping enzyme, catalytic domain"/>
    <property type="match status" value="1"/>
</dbReference>
<feature type="domain" description="ATP-dependent DNA ligase family profile" evidence="7">
    <location>
        <begin position="261"/>
        <end position="372"/>
    </location>
</feature>
<name>A0A6M4NPN6_AERCA</name>
<dbReference type="PANTHER" id="PTHR47810">
    <property type="entry name" value="DNA LIGASE"/>
    <property type="match status" value="1"/>
</dbReference>
<dbReference type="GO" id="GO:0003910">
    <property type="term" value="F:DNA ligase (ATP) activity"/>
    <property type="evidence" value="ECO:0007669"/>
    <property type="project" value="UniProtKB-EC"/>
</dbReference>
<dbReference type="GO" id="GO:0005524">
    <property type="term" value="F:ATP binding"/>
    <property type="evidence" value="ECO:0007669"/>
    <property type="project" value="InterPro"/>
</dbReference>
<protein>
    <submittedName>
        <fullName evidence="8">DNA ligase, phage-associated</fullName>
    </submittedName>
</protein>